<dbReference type="Pfam" id="PF00067">
    <property type="entry name" value="p450"/>
    <property type="match status" value="1"/>
</dbReference>
<accession>A0A8E2F9W1</accession>
<evidence type="ECO:0000256" key="2">
    <source>
        <dbReference type="ARBA" id="ARBA00022723"/>
    </source>
</evidence>
<dbReference type="PRINTS" id="PR00385">
    <property type="entry name" value="P450"/>
</dbReference>
<dbReference type="OrthoDB" id="1103324at2759"/>
<feature type="transmembrane region" description="Helical" evidence="7">
    <location>
        <begin position="17"/>
        <end position="38"/>
    </location>
</feature>
<keyword evidence="7" id="KW-1133">Transmembrane helix</keyword>
<organism evidence="8 9">
    <name type="scientific">Glonium stellatum</name>
    <dbReference type="NCBI Taxonomy" id="574774"/>
    <lineage>
        <taxon>Eukaryota</taxon>
        <taxon>Fungi</taxon>
        <taxon>Dikarya</taxon>
        <taxon>Ascomycota</taxon>
        <taxon>Pezizomycotina</taxon>
        <taxon>Dothideomycetes</taxon>
        <taxon>Pleosporomycetidae</taxon>
        <taxon>Gloniales</taxon>
        <taxon>Gloniaceae</taxon>
        <taxon>Glonium</taxon>
    </lineage>
</organism>
<dbReference type="Proteomes" id="UP000250140">
    <property type="component" value="Unassembled WGS sequence"/>
</dbReference>
<dbReference type="PANTHER" id="PTHR46300">
    <property type="entry name" value="P450, PUTATIVE (EUROFUNG)-RELATED-RELATED"/>
    <property type="match status" value="1"/>
</dbReference>
<dbReference type="EMBL" id="KV748797">
    <property type="protein sequence ID" value="OCL13013.1"/>
    <property type="molecule type" value="Genomic_DNA"/>
</dbReference>
<dbReference type="PRINTS" id="PR00463">
    <property type="entry name" value="EP450I"/>
</dbReference>
<evidence type="ECO:0000256" key="3">
    <source>
        <dbReference type="ARBA" id="ARBA00023002"/>
    </source>
</evidence>
<feature type="binding site" description="axial binding residue" evidence="6">
    <location>
        <position position="457"/>
    </location>
    <ligand>
        <name>heme</name>
        <dbReference type="ChEBI" id="CHEBI:30413"/>
    </ligand>
    <ligandPart>
        <name>Fe</name>
        <dbReference type="ChEBI" id="CHEBI:18248"/>
    </ligandPart>
</feature>
<dbReference type="AlphaFoldDB" id="A0A8E2F9W1"/>
<evidence type="ECO:0000256" key="1">
    <source>
        <dbReference type="ARBA" id="ARBA00010617"/>
    </source>
</evidence>
<dbReference type="SUPFAM" id="SSF48264">
    <property type="entry name" value="Cytochrome P450"/>
    <property type="match status" value="1"/>
</dbReference>
<sequence length="536" mass="60816">MTLATVAGNIIFSFRSISWITAGFFLVLVIGFISYYALASRRPRNYPPGPPTLPFLGNLHLFPKTKGFLKFHEWGRKYGSIIGLKLGPQNVVILNDYKHVQELFDKKGSIYSDRPPSHIANDVIYRNKTHILFLPYGEDWRVLRKTLQGLLNVKAVDQLLPIQNAEAIRTMYQILTDPDGWYDHIRRYSTAVILASVFGLQGESFDSPRVKALYHVQDQLTQITELGATLPVDVFPFLKSLPNFLSPWRSWASAIRKEHRELWFGLMRESKLSMQRNKNLDCFLNRMVKDQEKSGLDDEHIAYLGGTLMEAGSDTTASTLLSFLLAMTKFPHALKKCQEEVDAICGVERSPDINDFEKLSYLRATMNETLRWRPVAAGGVPHALTQDDYYDGYFLPKGTILFANAWSIHRTDEFLDADEFRPERFLNNKFGITSNTTGAEDDKRRVIYGFGAGRRVCSGQRLAENSLIVNMAKLVWAFEIKPGAGNIDESVDTGYFGGFLIAPKRFPLQLIPRSATHANVIKEECSASLEYLSRFD</sequence>
<keyword evidence="5" id="KW-0503">Monooxygenase</keyword>
<dbReference type="Gene3D" id="1.10.630.10">
    <property type="entry name" value="Cytochrome P450"/>
    <property type="match status" value="1"/>
</dbReference>
<dbReference type="InterPro" id="IPR036396">
    <property type="entry name" value="Cyt_P450_sf"/>
</dbReference>
<evidence type="ECO:0000256" key="4">
    <source>
        <dbReference type="ARBA" id="ARBA00023004"/>
    </source>
</evidence>
<keyword evidence="6" id="KW-0349">Heme</keyword>
<reference evidence="8 9" key="1">
    <citation type="journal article" date="2016" name="Nat. Commun.">
        <title>Ectomycorrhizal ecology is imprinted in the genome of the dominant symbiotic fungus Cenococcum geophilum.</title>
        <authorList>
            <consortium name="DOE Joint Genome Institute"/>
            <person name="Peter M."/>
            <person name="Kohler A."/>
            <person name="Ohm R.A."/>
            <person name="Kuo A."/>
            <person name="Krutzmann J."/>
            <person name="Morin E."/>
            <person name="Arend M."/>
            <person name="Barry K.W."/>
            <person name="Binder M."/>
            <person name="Choi C."/>
            <person name="Clum A."/>
            <person name="Copeland A."/>
            <person name="Grisel N."/>
            <person name="Haridas S."/>
            <person name="Kipfer T."/>
            <person name="LaButti K."/>
            <person name="Lindquist E."/>
            <person name="Lipzen A."/>
            <person name="Maire R."/>
            <person name="Meier B."/>
            <person name="Mihaltcheva S."/>
            <person name="Molinier V."/>
            <person name="Murat C."/>
            <person name="Poggeler S."/>
            <person name="Quandt C.A."/>
            <person name="Sperisen C."/>
            <person name="Tritt A."/>
            <person name="Tisserant E."/>
            <person name="Crous P.W."/>
            <person name="Henrissat B."/>
            <person name="Nehls U."/>
            <person name="Egli S."/>
            <person name="Spatafora J.W."/>
            <person name="Grigoriev I.V."/>
            <person name="Martin F.M."/>
        </authorList>
    </citation>
    <scope>NUCLEOTIDE SEQUENCE [LARGE SCALE GENOMIC DNA]</scope>
    <source>
        <strain evidence="8 9">CBS 207.34</strain>
    </source>
</reference>
<dbReference type="PANTHER" id="PTHR46300:SF2">
    <property type="entry name" value="CYTOCHROME P450 MONOOXYGENASE ALNH-RELATED"/>
    <property type="match status" value="1"/>
</dbReference>
<proteinExistence type="inferred from homology"/>
<keyword evidence="2 6" id="KW-0479">Metal-binding</keyword>
<gene>
    <name evidence="8" type="ORF">AOQ84DRAFT_417317</name>
</gene>
<dbReference type="GO" id="GO:0020037">
    <property type="term" value="F:heme binding"/>
    <property type="evidence" value="ECO:0007669"/>
    <property type="project" value="InterPro"/>
</dbReference>
<comment type="cofactor">
    <cofactor evidence="6">
        <name>heme</name>
        <dbReference type="ChEBI" id="CHEBI:30413"/>
    </cofactor>
</comment>
<evidence type="ECO:0000313" key="8">
    <source>
        <dbReference type="EMBL" id="OCL13013.1"/>
    </source>
</evidence>
<dbReference type="CDD" id="cd11065">
    <property type="entry name" value="CYP64-like"/>
    <property type="match status" value="1"/>
</dbReference>
<protein>
    <submittedName>
        <fullName evidence="8">Cytochrome P450</fullName>
    </submittedName>
</protein>
<evidence type="ECO:0000256" key="6">
    <source>
        <dbReference type="PIRSR" id="PIRSR602401-1"/>
    </source>
</evidence>
<keyword evidence="7" id="KW-0472">Membrane</keyword>
<dbReference type="GO" id="GO:0004497">
    <property type="term" value="F:monooxygenase activity"/>
    <property type="evidence" value="ECO:0007669"/>
    <property type="project" value="UniProtKB-KW"/>
</dbReference>
<keyword evidence="7" id="KW-0812">Transmembrane</keyword>
<evidence type="ECO:0000313" key="9">
    <source>
        <dbReference type="Proteomes" id="UP000250140"/>
    </source>
</evidence>
<evidence type="ECO:0000256" key="7">
    <source>
        <dbReference type="SAM" id="Phobius"/>
    </source>
</evidence>
<name>A0A8E2F9W1_9PEZI</name>
<dbReference type="GO" id="GO:0016705">
    <property type="term" value="F:oxidoreductase activity, acting on paired donors, with incorporation or reduction of molecular oxygen"/>
    <property type="evidence" value="ECO:0007669"/>
    <property type="project" value="InterPro"/>
</dbReference>
<keyword evidence="9" id="KW-1185">Reference proteome</keyword>
<keyword evidence="4 6" id="KW-0408">Iron</keyword>
<dbReference type="InterPro" id="IPR001128">
    <property type="entry name" value="Cyt_P450"/>
</dbReference>
<dbReference type="GO" id="GO:0005506">
    <property type="term" value="F:iron ion binding"/>
    <property type="evidence" value="ECO:0007669"/>
    <property type="project" value="InterPro"/>
</dbReference>
<evidence type="ECO:0000256" key="5">
    <source>
        <dbReference type="ARBA" id="ARBA00023033"/>
    </source>
</evidence>
<dbReference type="InterPro" id="IPR050364">
    <property type="entry name" value="Cytochrome_P450_fung"/>
</dbReference>
<comment type="similarity">
    <text evidence="1">Belongs to the cytochrome P450 family.</text>
</comment>
<keyword evidence="3" id="KW-0560">Oxidoreductase</keyword>
<dbReference type="InterPro" id="IPR002401">
    <property type="entry name" value="Cyt_P450_E_grp-I"/>
</dbReference>